<organism evidence="1 2">
    <name type="scientific">Thalassotalea piscium</name>
    <dbReference type="NCBI Taxonomy" id="1230533"/>
    <lineage>
        <taxon>Bacteria</taxon>
        <taxon>Pseudomonadati</taxon>
        <taxon>Pseudomonadota</taxon>
        <taxon>Gammaproteobacteria</taxon>
        <taxon>Alteromonadales</taxon>
        <taxon>Colwelliaceae</taxon>
        <taxon>Thalassotalea</taxon>
    </lineage>
</organism>
<reference evidence="1 2" key="1">
    <citation type="submission" date="2020-08" db="EMBL/GenBank/DDBJ databases">
        <title>Genomic Encyclopedia of Type Strains, Phase IV (KMG-IV): sequencing the most valuable type-strain genomes for metagenomic binning, comparative biology and taxonomic classification.</title>
        <authorList>
            <person name="Goeker M."/>
        </authorList>
    </citation>
    <scope>NUCLEOTIDE SEQUENCE [LARGE SCALE GENOMIC DNA]</scope>
    <source>
        <strain evidence="1 2">DSM 26287</strain>
    </source>
</reference>
<comment type="caution">
    <text evidence="1">The sequence shown here is derived from an EMBL/GenBank/DDBJ whole genome shotgun (WGS) entry which is preliminary data.</text>
</comment>
<protein>
    <submittedName>
        <fullName evidence="1">Uncharacterized protein</fullName>
    </submittedName>
</protein>
<dbReference type="Proteomes" id="UP000537141">
    <property type="component" value="Unassembled WGS sequence"/>
</dbReference>
<dbReference type="RefSeq" id="WP_345530708.1">
    <property type="nucleotide sequence ID" value="NZ_BAABLB010000034.1"/>
</dbReference>
<dbReference type="AlphaFoldDB" id="A0A7X0TV04"/>
<accession>A0A7X0TV04</accession>
<evidence type="ECO:0000313" key="2">
    <source>
        <dbReference type="Proteomes" id="UP000537141"/>
    </source>
</evidence>
<gene>
    <name evidence="1" type="ORF">HNQ55_003286</name>
</gene>
<evidence type="ECO:0000313" key="1">
    <source>
        <dbReference type="EMBL" id="MBB6544753.1"/>
    </source>
</evidence>
<sequence length="789" mass="90595">MQPLKFSNIEIQAKKKRLDKGIDHLAKLTCKNDNHYYTPIRIIEQTAISFYVDDKKDKTTWVSIDKKRTINASIKALIKAYPLVLNNGPHSIYTLNEDDQKHRKANRLIKRKWKIHEVARWADGFFVARLSCSGTKGELDHNSQFVLYPALFQDYKPSVSESNRNIYTKHGQWNNVVKVNMHRLEIAFKSDSVWDSLGEILQNVEYGYDTENEAKVGFEYVVGKQDTQPTRVITTGKRNAKRQSGIDKTLPIKIIDHYYCHREEAWLFHSNERYYIMRMDAQSPGIIKLLNKGVSTGFINEEQSARQLLTNLTSKNQTISDSDSKYDACVEAWQEMIKRDVYQRYFITALSANWQIVEVAMLKGAPIAVKAICLPEVSNVLPVQFNTLPYRLLRIEDINEVEKVNEPVRSNDLPWYPKSSVKEFQSTLLSFLDDDTKESRKAVIDVLVYTCGTLKSKKINEAFNSTKHDKIIRIDGDACPLPLTHNKSRISFLYQQQRERLIERIERGALNKEQLVTFDEHVTNSQIFSKHLVDFGLSRGLLIQKHATEINTYLNKFRDDISVDLIHNVFKEALSPEDNQVAQYQNNADSQNNSIKSTKISNAGRKRIYKNDKERKRLWAREHRKKLKAKLLKSGIEPNKPGPTKVYKSAAEKQAAYRFRKKWEKKAKNSALLVFINNDNLLSDKCIDSVELLLPYYRTNSAGCGILFISTYKEKISISPLGLDLYKHDSSIQLSAAADYINVIDTVKNMKAIEVHFAGVCLSEQAKTLATLFKSDGISTSIINHCVCN</sequence>
<name>A0A7X0TV04_9GAMM</name>
<dbReference type="EMBL" id="JACHHU010000036">
    <property type="protein sequence ID" value="MBB6544753.1"/>
    <property type="molecule type" value="Genomic_DNA"/>
</dbReference>
<keyword evidence="2" id="KW-1185">Reference proteome</keyword>
<proteinExistence type="predicted"/>